<name>A0A5S3YLT7_9GAMM</name>
<feature type="non-terminal residue" evidence="2">
    <location>
        <position position="1"/>
    </location>
</feature>
<feature type="domain" description="AMP-dependent synthetase/ligase" evidence="1">
    <location>
        <begin position="1"/>
        <end position="102"/>
    </location>
</feature>
<dbReference type="InterPro" id="IPR020459">
    <property type="entry name" value="AMP-binding"/>
</dbReference>
<dbReference type="PANTHER" id="PTHR45527">
    <property type="entry name" value="NONRIBOSOMAL PEPTIDE SYNTHETASE"/>
    <property type="match status" value="1"/>
</dbReference>
<gene>
    <name evidence="2" type="ORF">CWC05_22380</name>
</gene>
<evidence type="ECO:0000313" key="2">
    <source>
        <dbReference type="EMBL" id="TMP73875.1"/>
    </source>
</evidence>
<dbReference type="Gene3D" id="3.40.50.980">
    <property type="match status" value="2"/>
</dbReference>
<evidence type="ECO:0000259" key="1">
    <source>
        <dbReference type="Pfam" id="PF00501"/>
    </source>
</evidence>
<reference evidence="3" key="2">
    <citation type="submission" date="2019-06" db="EMBL/GenBank/DDBJ databases">
        <title>Co-occurence of chitin degradation, pigmentation and bioactivity in marine Pseudoalteromonas.</title>
        <authorList>
            <person name="Sonnenschein E.C."/>
            <person name="Bech P.K."/>
        </authorList>
    </citation>
    <scope>NUCLEOTIDE SEQUENCE [LARGE SCALE GENOMIC DNA]</scope>
    <source>
        <strain evidence="3">S2897</strain>
    </source>
</reference>
<protein>
    <recommendedName>
        <fullName evidence="1">AMP-dependent synthetase/ligase domain-containing protein</fullName>
    </recommendedName>
</protein>
<dbReference type="GO" id="GO:0044550">
    <property type="term" value="P:secondary metabolite biosynthetic process"/>
    <property type="evidence" value="ECO:0007669"/>
    <property type="project" value="TreeGrafter"/>
</dbReference>
<reference evidence="2 3" key="1">
    <citation type="submission" date="2017-12" db="EMBL/GenBank/DDBJ databases">
        <authorList>
            <person name="Paulsen S."/>
            <person name="Gram L.K."/>
        </authorList>
    </citation>
    <scope>NUCLEOTIDE SEQUENCE [LARGE SCALE GENOMIC DNA]</scope>
    <source>
        <strain evidence="2 3">S2897</strain>
    </source>
</reference>
<dbReference type="GO" id="GO:0043041">
    <property type="term" value="P:amino acid activation for nonribosomal peptide biosynthetic process"/>
    <property type="evidence" value="ECO:0007669"/>
    <property type="project" value="TreeGrafter"/>
</dbReference>
<dbReference type="PANTHER" id="PTHR45527:SF1">
    <property type="entry name" value="FATTY ACID SYNTHASE"/>
    <property type="match status" value="1"/>
</dbReference>
<feature type="non-terminal residue" evidence="2">
    <location>
        <position position="112"/>
    </location>
</feature>
<dbReference type="PROSITE" id="PS00455">
    <property type="entry name" value="AMP_BINDING"/>
    <property type="match status" value="1"/>
</dbReference>
<dbReference type="InterPro" id="IPR000873">
    <property type="entry name" value="AMP-dep_synth/lig_dom"/>
</dbReference>
<organism evidence="2 3">
    <name type="scientific">Pseudoalteromonas ruthenica</name>
    <dbReference type="NCBI Taxonomy" id="151081"/>
    <lineage>
        <taxon>Bacteria</taxon>
        <taxon>Pseudomonadati</taxon>
        <taxon>Pseudomonadota</taxon>
        <taxon>Gammaproteobacteria</taxon>
        <taxon>Alteromonadales</taxon>
        <taxon>Pseudoalteromonadaceae</taxon>
        <taxon>Pseudoalteromonas</taxon>
    </lineage>
</organism>
<dbReference type="InterPro" id="IPR020845">
    <property type="entry name" value="AMP-binding_CS"/>
</dbReference>
<dbReference type="GO" id="GO:0005737">
    <property type="term" value="C:cytoplasm"/>
    <property type="evidence" value="ECO:0007669"/>
    <property type="project" value="TreeGrafter"/>
</dbReference>
<dbReference type="PRINTS" id="PR00154">
    <property type="entry name" value="AMPBINDING"/>
</dbReference>
<evidence type="ECO:0000313" key="3">
    <source>
        <dbReference type="Proteomes" id="UP000305874"/>
    </source>
</evidence>
<dbReference type="Proteomes" id="UP000305874">
    <property type="component" value="Unassembled WGS sequence"/>
</dbReference>
<dbReference type="EMBL" id="PNCG01000749">
    <property type="protein sequence ID" value="TMP73875.1"/>
    <property type="molecule type" value="Genomic_DNA"/>
</dbReference>
<sequence>YPTQRREFIIEDTQMRFLLCETQVVSQYQSMGVKCLAFNDEGDIFQADAKPSLVTEGVNTNPSDVSEHSGQDVAYVIYTSGSTGKPKGVEVPHIGVCNLAYGEVDFLDMKPG</sequence>
<comment type="caution">
    <text evidence="2">The sequence shown here is derived from an EMBL/GenBank/DDBJ whole genome shotgun (WGS) entry which is preliminary data.</text>
</comment>
<dbReference type="Pfam" id="PF00501">
    <property type="entry name" value="AMP-binding"/>
    <property type="match status" value="1"/>
</dbReference>
<dbReference type="SUPFAM" id="SSF56801">
    <property type="entry name" value="Acetyl-CoA synthetase-like"/>
    <property type="match status" value="1"/>
</dbReference>
<proteinExistence type="predicted"/>
<dbReference type="AlphaFoldDB" id="A0A5S3YLT7"/>
<accession>A0A5S3YLT7</accession>
<dbReference type="GO" id="GO:0031177">
    <property type="term" value="F:phosphopantetheine binding"/>
    <property type="evidence" value="ECO:0007669"/>
    <property type="project" value="TreeGrafter"/>
</dbReference>